<feature type="domain" description="Glycosyltransferase subfamily 4-like N-terminal" evidence="2">
    <location>
        <begin position="15"/>
        <end position="175"/>
    </location>
</feature>
<dbReference type="InterPro" id="IPR028098">
    <property type="entry name" value="Glyco_trans_4-like_N"/>
</dbReference>
<proteinExistence type="predicted"/>
<dbReference type="AlphaFoldDB" id="A0A1L6JFS5"/>
<dbReference type="EMBL" id="QQWO01000004">
    <property type="protein sequence ID" value="RSV05687.1"/>
    <property type="molecule type" value="Genomic_DNA"/>
</dbReference>
<sequence length="397" mass="44409">MRIIDVNEYYSPTGGGVRTYLDRKMRILAELGHELIVIAPFEEDRIEDRPDGGRIYWVKAPPLIVDRNYWLFKDMAPVIQLLDQLKPDVVENSSPWRPAWGVGNWQGDALKVFFAHNDNIGAYPQRWLAPFASPDRIEQMFGWYTRYMNKFLEGYDAFVTNGPALAKRYRRRGIHVDAAMPLGIDRNHFSPALRDEELRASMLAQLDLPPEGHLLIGLGRHHKEKRWPVVIDAVERAGAQMPVGLMLLGDGPQRSALERQIAGNTHIRLFRPVYDRERFSRILASADALIHGSDQEPFGLVASEALASGLPLIVPNDGGCAEVADPLFAETYQGGDSKSAAAAIRRLFAREPAILRAAARHAAGQVLSDRDHAIALVDLYSELIAERAGGVARRQRV</sequence>
<reference evidence="4 6" key="3">
    <citation type="submission" date="2018-07" db="EMBL/GenBank/DDBJ databases">
        <title>Genomic and Epidemiologic Investigation of an Indolent Hospital Outbreak.</title>
        <authorList>
            <person name="Johnson R.C."/>
            <person name="Deming C."/>
            <person name="Conlan S."/>
            <person name="Zellmer C.J."/>
            <person name="Michelin A.V."/>
            <person name="Lee-Lin S."/>
            <person name="Thomas P.J."/>
            <person name="Park M."/>
            <person name="Weingarten R.A."/>
            <person name="Less J."/>
            <person name="Dekker J.P."/>
            <person name="Frank K.M."/>
            <person name="Musser K.A."/>
            <person name="Mcquiston J.R."/>
            <person name="Henderson D.K."/>
            <person name="Lau A.F."/>
            <person name="Palmore T.N."/>
            <person name="Segre J.A."/>
        </authorList>
    </citation>
    <scope>NUCLEOTIDE SEQUENCE [LARGE SCALE GENOMIC DNA]</scope>
    <source>
        <strain evidence="4 6">SK-NIH.Env10_0317</strain>
    </source>
</reference>
<dbReference type="Pfam" id="PF00534">
    <property type="entry name" value="Glycos_transf_1"/>
    <property type="match status" value="1"/>
</dbReference>
<gene>
    <name evidence="3" type="ORF">BRX40_02875</name>
    <name evidence="4" type="ORF">CA257_06475</name>
</gene>
<dbReference type="Gene3D" id="3.40.50.2000">
    <property type="entry name" value="Glycogen Phosphorylase B"/>
    <property type="match status" value="2"/>
</dbReference>
<evidence type="ECO:0000259" key="2">
    <source>
        <dbReference type="Pfam" id="PF13439"/>
    </source>
</evidence>
<dbReference type="Proteomes" id="UP000286681">
    <property type="component" value="Unassembled WGS sequence"/>
</dbReference>
<evidence type="ECO:0000313" key="5">
    <source>
        <dbReference type="Proteomes" id="UP000185161"/>
    </source>
</evidence>
<dbReference type="Pfam" id="PF13439">
    <property type="entry name" value="Glyco_transf_4"/>
    <property type="match status" value="1"/>
</dbReference>
<evidence type="ECO:0000259" key="1">
    <source>
        <dbReference type="Pfam" id="PF00534"/>
    </source>
</evidence>
<evidence type="ECO:0000313" key="3">
    <source>
        <dbReference type="EMBL" id="APR54774.1"/>
    </source>
</evidence>
<dbReference type="SUPFAM" id="SSF53756">
    <property type="entry name" value="UDP-Glycosyltransferase/glycogen phosphorylase"/>
    <property type="match status" value="1"/>
</dbReference>
<keyword evidence="5" id="KW-1185">Reference proteome</keyword>
<keyword evidence="3" id="KW-0808">Transferase</keyword>
<evidence type="ECO:0000313" key="6">
    <source>
        <dbReference type="Proteomes" id="UP000286681"/>
    </source>
</evidence>
<name>A0A1L6JFS5_9SPHN</name>
<reference evidence="3" key="1">
    <citation type="submission" date="2016-12" db="EMBL/GenBank/DDBJ databases">
        <title>Whole genome sequencing of Sphingomonas koreensis.</title>
        <authorList>
            <person name="Conlan S."/>
            <person name="Thomas P.J."/>
            <person name="Mullikin J."/>
            <person name="Palmore T.N."/>
            <person name="Frank K.M."/>
            <person name="Segre J.A."/>
        </authorList>
    </citation>
    <scope>NUCLEOTIDE SEQUENCE</scope>
    <source>
        <strain evidence="3">ABOJV</strain>
    </source>
</reference>
<dbReference type="PANTHER" id="PTHR45947:SF3">
    <property type="entry name" value="SULFOQUINOVOSYL TRANSFERASE SQD2"/>
    <property type="match status" value="1"/>
</dbReference>
<dbReference type="RefSeq" id="WP_075153020.1">
    <property type="nucleotide sequence ID" value="NZ_CP018820.1"/>
</dbReference>
<dbReference type="KEGG" id="skr:BRX40_02875"/>
<feature type="domain" description="Glycosyl transferase family 1" evidence="1">
    <location>
        <begin position="205"/>
        <end position="356"/>
    </location>
</feature>
<reference evidence="5" key="2">
    <citation type="submission" date="2016-12" db="EMBL/GenBank/DDBJ databases">
        <title>Whole genome sequencing of Sphingomonas sp. ABOJV.</title>
        <authorList>
            <person name="Conlan S."/>
            <person name="Thomas P.J."/>
            <person name="Mullikin J."/>
            <person name="Palmore T.N."/>
            <person name="Frank K.M."/>
            <person name="Segre J.A."/>
        </authorList>
    </citation>
    <scope>NUCLEOTIDE SEQUENCE [LARGE SCALE GENOMIC DNA]</scope>
    <source>
        <strain evidence="5">ABOJV</strain>
    </source>
</reference>
<dbReference type="OrthoDB" id="9802525at2"/>
<accession>A0A1L6JFS5</accession>
<organism evidence="3 5">
    <name type="scientific">Sphingomonas koreensis</name>
    <dbReference type="NCBI Taxonomy" id="93064"/>
    <lineage>
        <taxon>Bacteria</taxon>
        <taxon>Pseudomonadati</taxon>
        <taxon>Pseudomonadota</taxon>
        <taxon>Alphaproteobacteria</taxon>
        <taxon>Sphingomonadales</taxon>
        <taxon>Sphingomonadaceae</taxon>
        <taxon>Sphingomonas</taxon>
    </lineage>
</organism>
<dbReference type="Proteomes" id="UP000185161">
    <property type="component" value="Chromosome"/>
</dbReference>
<dbReference type="EMBL" id="CP018820">
    <property type="protein sequence ID" value="APR54774.1"/>
    <property type="molecule type" value="Genomic_DNA"/>
</dbReference>
<evidence type="ECO:0000313" key="4">
    <source>
        <dbReference type="EMBL" id="RSV05687.1"/>
    </source>
</evidence>
<dbReference type="InterPro" id="IPR001296">
    <property type="entry name" value="Glyco_trans_1"/>
</dbReference>
<dbReference type="PANTHER" id="PTHR45947">
    <property type="entry name" value="SULFOQUINOVOSYL TRANSFERASE SQD2"/>
    <property type="match status" value="1"/>
</dbReference>
<dbReference type="InterPro" id="IPR050194">
    <property type="entry name" value="Glycosyltransferase_grp1"/>
</dbReference>
<dbReference type="GO" id="GO:0016757">
    <property type="term" value="F:glycosyltransferase activity"/>
    <property type="evidence" value="ECO:0007669"/>
    <property type="project" value="InterPro"/>
</dbReference>
<dbReference type="STRING" id="93064.BRX40_02875"/>
<dbReference type="GeneID" id="44131492"/>
<protein>
    <submittedName>
        <fullName evidence="3">Glycosyl transferase family 1</fullName>
    </submittedName>
    <submittedName>
        <fullName evidence="4">Glycosyltransferase</fullName>
    </submittedName>
</protein>